<protein>
    <submittedName>
        <fullName evidence="1">Uncharacterized protein</fullName>
    </submittedName>
</protein>
<gene>
    <name evidence="1" type="ORF">SADUNF_Sadunf01G0056100</name>
</gene>
<accession>A0A835NAH6</accession>
<keyword evidence="2" id="KW-1185">Reference proteome</keyword>
<dbReference type="EMBL" id="JADGMS010000001">
    <property type="protein sequence ID" value="KAF9689095.1"/>
    <property type="molecule type" value="Genomic_DNA"/>
</dbReference>
<name>A0A835NAH6_9ROSI</name>
<dbReference type="Proteomes" id="UP000657918">
    <property type="component" value="Unassembled WGS sequence"/>
</dbReference>
<evidence type="ECO:0000313" key="2">
    <source>
        <dbReference type="Proteomes" id="UP000657918"/>
    </source>
</evidence>
<evidence type="ECO:0000313" key="1">
    <source>
        <dbReference type="EMBL" id="KAF9689095.1"/>
    </source>
</evidence>
<organism evidence="1 2">
    <name type="scientific">Salix dunnii</name>
    <dbReference type="NCBI Taxonomy" id="1413687"/>
    <lineage>
        <taxon>Eukaryota</taxon>
        <taxon>Viridiplantae</taxon>
        <taxon>Streptophyta</taxon>
        <taxon>Embryophyta</taxon>
        <taxon>Tracheophyta</taxon>
        <taxon>Spermatophyta</taxon>
        <taxon>Magnoliopsida</taxon>
        <taxon>eudicotyledons</taxon>
        <taxon>Gunneridae</taxon>
        <taxon>Pentapetalae</taxon>
        <taxon>rosids</taxon>
        <taxon>fabids</taxon>
        <taxon>Malpighiales</taxon>
        <taxon>Salicaceae</taxon>
        <taxon>Saliceae</taxon>
        <taxon>Salix</taxon>
    </lineage>
</organism>
<reference evidence="1 2" key="1">
    <citation type="submission" date="2020-10" db="EMBL/GenBank/DDBJ databases">
        <title>Plant Genome Project.</title>
        <authorList>
            <person name="Zhang R.-G."/>
        </authorList>
    </citation>
    <scope>NUCLEOTIDE SEQUENCE [LARGE SCALE GENOMIC DNA]</scope>
    <source>
        <strain evidence="1">FAFU-HL-1</strain>
        <tissue evidence="1">Leaf</tissue>
    </source>
</reference>
<dbReference type="AlphaFoldDB" id="A0A835NAH6"/>
<sequence>MPCCISDVPFFHFKQHHRSTVPCLAIFIKVESTDRVARSSSRKPMSISEGKEIFESGGRIGREIKKRRRSIYKVPDMHDLLCHRATSFENSKTRRWNCCGGEKRQLG</sequence>
<comment type="caution">
    <text evidence="1">The sequence shown here is derived from an EMBL/GenBank/DDBJ whole genome shotgun (WGS) entry which is preliminary data.</text>
</comment>
<proteinExistence type="predicted"/>